<dbReference type="KEGG" id="kab:B7C62_14785"/>
<evidence type="ECO:0000313" key="2">
    <source>
        <dbReference type="EMBL" id="ARF73393.1"/>
    </source>
</evidence>
<dbReference type="EMBL" id="CP020563">
    <property type="protein sequence ID" value="ARF73393.1"/>
    <property type="molecule type" value="Genomic_DNA"/>
</dbReference>
<feature type="region of interest" description="Disordered" evidence="1">
    <location>
        <begin position="54"/>
        <end position="117"/>
    </location>
</feature>
<sequence>MAKSAHYSVATLAEAARGLHKPSLKVTLAYVAACGGDVPAWVRRWHDVSEELEAEQSEARRKTEPVARQPTRPGRPAVAPYGPEPYGIERVPRQETGPAPSRAAGRGEGALTADERDELRRLRDEVAELRRANEVLKAASAIFAADLRTTAQVVYNPAGRQDRSA</sequence>
<proteinExistence type="predicted"/>
<accession>A0ABC8BU71</accession>
<dbReference type="Proteomes" id="UP000192251">
    <property type="component" value="Chromosome"/>
</dbReference>
<reference evidence="2 3" key="1">
    <citation type="submission" date="2017-04" db="EMBL/GenBank/DDBJ databases">
        <title>The complete genome sequence of Streptomyces albolongus YIM 101047, the producer of novel bafilomycins and novel odoriferous sesquiterpenoids.</title>
        <authorList>
            <person name="Yin M."/>
            <person name="Jiang Y."/>
        </authorList>
    </citation>
    <scope>NUCLEOTIDE SEQUENCE [LARGE SCALE GENOMIC DNA]</scope>
    <source>
        <strain evidence="2 3">YIM 101047</strain>
    </source>
</reference>
<protein>
    <recommendedName>
        <fullName evidence="4">XRE family transcriptional regulator</fullName>
    </recommendedName>
</protein>
<name>A0ABC8BU71_9ACTN</name>
<keyword evidence="3" id="KW-1185">Reference proteome</keyword>
<dbReference type="AlphaFoldDB" id="A0ABC8BU71"/>
<evidence type="ECO:0000256" key="1">
    <source>
        <dbReference type="SAM" id="MobiDB-lite"/>
    </source>
</evidence>
<evidence type="ECO:0000313" key="3">
    <source>
        <dbReference type="Proteomes" id="UP000192251"/>
    </source>
</evidence>
<organism evidence="2 3">
    <name type="scientific">Kitasatospora albolonga</name>
    <dbReference type="NCBI Taxonomy" id="68173"/>
    <lineage>
        <taxon>Bacteria</taxon>
        <taxon>Bacillati</taxon>
        <taxon>Actinomycetota</taxon>
        <taxon>Actinomycetes</taxon>
        <taxon>Kitasatosporales</taxon>
        <taxon>Streptomycetaceae</taxon>
        <taxon>Kitasatospora</taxon>
    </lineage>
</organism>
<gene>
    <name evidence="2" type="ORF">B7C62_14785</name>
</gene>
<evidence type="ECO:0008006" key="4">
    <source>
        <dbReference type="Google" id="ProtNLM"/>
    </source>
</evidence>